<protein>
    <submittedName>
        <fullName evidence="2">Uncharacterized protein</fullName>
    </submittedName>
</protein>
<dbReference type="AlphaFoldDB" id="A0A0A9GE90"/>
<accession>A0A0A9GE90</accession>
<name>A0A0A9GE90_ARUDO</name>
<reference evidence="2" key="1">
    <citation type="submission" date="2014-09" db="EMBL/GenBank/DDBJ databases">
        <authorList>
            <person name="Magalhaes I.L.F."/>
            <person name="Oliveira U."/>
            <person name="Santos F.R."/>
            <person name="Vidigal T.H.D.A."/>
            <person name="Brescovit A.D."/>
            <person name="Santos A.J."/>
        </authorList>
    </citation>
    <scope>NUCLEOTIDE SEQUENCE</scope>
    <source>
        <tissue evidence="2">Shoot tissue taken approximately 20 cm above the soil surface</tissue>
    </source>
</reference>
<sequence>MAEVDLRPGAAAAAAEASSPARRSRRQAAQKPVKVSPGCRSQLVDTDRRGGGSGAGGSISSVIALPRHLASRGAPSHLLDTHGRTPGP</sequence>
<dbReference type="EMBL" id="GBRH01175079">
    <property type="protein sequence ID" value="JAE22817.1"/>
    <property type="molecule type" value="Transcribed_RNA"/>
</dbReference>
<feature type="compositionally biased region" description="Low complexity" evidence="1">
    <location>
        <begin position="10"/>
        <end position="21"/>
    </location>
</feature>
<evidence type="ECO:0000313" key="2">
    <source>
        <dbReference type="EMBL" id="JAE22817.1"/>
    </source>
</evidence>
<reference evidence="2" key="2">
    <citation type="journal article" date="2015" name="Data Brief">
        <title>Shoot transcriptome of the giant reed, Arundo donax.</title>
        <authorList>
            <person name="Barrero R.A."/>
            <person name="Guerrero F.D."/>
            <person name="Moolhuijzen P."/>
            <person name="Goolsby J.A."/>
            <person name="Tidwell J."/>
            <person name="Bellgard S.E."/>
            <person name="Bellgard M.I."/>
        </authorList>
    </citation>
    <scope>NUCLEOTIDE SEQUENCE</scope>
    <source>
        <tissue evidence="2">Shoot tissue taken approximately 20 cm above the soil surface</tissue>
    </source>
</reference>
<feature type="region of interest" description="Disordered" evidence="1">
    <location>
        <begin position="1"/>
        <end position="88"/>
    </location>
</feature>
<evidence type="ECO:0000256" key="1">
    <source>
        <dbReference type="SAM" id="MobiDB-lite"/>
    </source>
</evidence>
<organism evidence="2">
    <name type="scientific">Arundo donax</name>
    <name type="common">Giant reed</name>
    <name type="synonym">Donax arundinaceus</name>
    <dbReference type="NCBI Taxonomy" id="35708"/>
    <lineage>
        <taxon>Eukaryota</taxon>
        <taxon>Viridiplantae</taxon>
        <taxon>Streptophyta</taxon>
        <taxon>Embryophyta</taxon>
        <taxon>Tracheophyta</taxon>
        <taxon>Spermatophyta</taxon>
        <taxon>Magnoliopsida</taxon>
        <taxon>Liliopsida</taxon>
        <taxon>Poales</taxon>
        <taxon>Poaceae</taxon>
        <taxon>PACMAD clade</taxon>
        <taxon>Arundinoideae</taxon>
        <taxon>Arundineae</taxon>
        <taxon>Arundo</taxon>
    </lineage>
</organism>
<feature type="compositionally biased region" description="Basic and acidic residues" evidence="1">
    <location>
        <begin position="79"/>
        <end position="88"/>
    </location>
</feature>
<proteinExistence type="predicted"/>